<dbReference type="AlphaFoldDB" id="A0A0R1F380"/>
<dbReference type="Gene3D" id="3.40.1260.10">
    <property type="entry name" value="DsrEFH-like"/>
    <property type="match status" value="1"/>
</dbReference>
<dbReference type="SUPFAM" id="SSF75169">
    <property type="entry name" value="DsrEFH-like"/>
    <property type="match status" value="1"/>
</dbReference>
<dbReference type="Proteomes" id="UP000051984">
    <property type="component" value="Unassembled WGS sequence"/>
</dbReference>
<organism evidence="1 2">
    <name type="scientific">Lacticaseibacillus zeae DSM 20178 = KCTC 3804</name>
    <dbReference type="NCBI Taxonomy" id="1423816"/>
    <lineage>
        <taxon>Bacteria</taxon>
        <taxon>Bacillati</taxon>
        <taxon>Bacillota</taxon>
        <taxon>Bacilli</taxon>
        <taxon>Lactobacillales</taxon>
        <taxon>Lactobacillaceae</taxon>
        <taxon>Lacticaseibacillus</taxon>
    </lineage>
</organism>
<evidence type="ECO:0000313" key="1">
    <source>
        <dbReference type="EMBL" id="KRK13380.1"/>
    </source>
</evidence>
<dbReference type="EMBL" id="AZCT01000002">
    <property type="protein sequence ID" value="KRK13380.1"/>
    <property type="molecule type" value="Genomic_DNA"/>
</dbReference>
<dbReference type="Pfam" id="PF02635">
    <property type="entry name" value="DsrE"/>
    <property type="match status" value="1"/>
</dbReference>
<protein>
    <submittedName>
        <fullName evidence="1">Uncharacterized protein</fullName>
    </submittedName>
</protein>
<gene>
    <name evidence="1" type="ORF">FD51_GL001594</name>
</gene>
<evidence type="ECO:0000313" key="2">
    <source>
        <dbReference type="Proteomes" id="UP000051984"/>
    </source>
</evidence>
<name>A0A0R1F380_LACZE</name>
<dbReference type="eggNOG" id="COG1416">
    <property type="taxonomic scope" value="Bacteria"/>
</dbReference>
<proteinExistence type="predicted"/>
<reference evidence="1 2" key="1">
    <citation type="journal article" date="2015" name="Genome Announc.">
        <title>Expanding the biotechnology potential of lactobacilli through comparative genomics of 213 strains and associated genera.</title>
        <authorList>
            <person name="Sun Z."/>
            <person name="Harris H.M."/>
            <person name="McCann A."/>
            <person name="Guo C."/>
            <person name="Argimon S."/>
            <person name="Zhang W."/>
            <person name="Yang X."/>
            <person name="Jeffery I.B."/>
            <person name="Cooney J.C."/>
            <person name="Kagawa T.F."/>
            <person name="Liu W."/>
            <person name="Song Y."/>
            <person name="Salvetti E."/>
            <person name="Wrobel A."/>
            <person name="Rasinkangas P."/>
            <person name="Parkhill J."/>
            <person name="Rea M.C."/>
            <person name="O'Sullivan O."/>
            <person name="Ritari J."/>
            <person name="Douillard F.P."/>
            <person name="Paul Ross R."/>
            <person name="Yang R."/>
            <person name="Briner A.E."/>
            <person name="Felis G.E."/>
            <person name="de Vos W.M."/>
            <person name="Barrangou R."/>
            <person name="Klaenhammer T.R."/>
            <person name="Caufield P.W."/>
            <person name="Cui Y."/>
            <person name="Zhang H."/>
            <person name="O'Toole P.W."/>
        </authorList>
    </citation>
    <scope>NUCLEOTIDE SEQUENCE [LARGE SCALE GENOMIC DNA]</scope>
    <source>
        <strain evidence="1 2">DSM 20178</strain>
    </source>
</reference>
<dbReference type="PATRIC" id="fig|1423816.3.peg.1667"/>
<sequence length="107" mass="11791">MALKAIFHLDTTERWSHLASNLTNFLTAEPDADLEVLVNGDGITVYFDQEVVDFIAAHPQVKFFACHNSLAQRHLDEKQLPATVAIVPVGVIKLAQAETAGYAYIKP</sequence>
<dbReference type="InterPro" id="IPR027396">
    <property type="entry name" value="DsrEFH-like"/>
</dbReference>
<dbReference type="InterPro" id="IPR003787">
    <property type="entry name" value="Sulphur_relay_DsrE/F-like"/>
</dbReference>
<dbReference type="RefSeq" id="WP_010489971.1">
    <property type="nucleotide sequence ID" value="NZ_AZCT01000002.1"/>
</dbReference>
<comment type="caution">
    <text evidence="1">The sequence shown here is derived from an EMBL/GenBank/DDBJ whole genome shotgun (WGS) entry which is preliminary data.</text>
</comment>
<accession>A0A0R1F380</accession>